<feature type="region of interest" description="Disordered" evidence="1">
    <location>
        <begin position="177"/>
        <end position="204"/>
    </location>
</feature>
<reference evidence="2" key="1">
    <citation type="journal article" date="2020" name="bioRxiv">
        <title>Whole genome comparisons of ergot fungi reveals the divergence and evolution of species within the genus Claviceps are the result of varying mechanisms driving genome evolution and host range expansion.</title>
        <authorList>
            <person name="Wyka S.A."/>
            <person name="Mondo S.J."/>
            <person name="Liu M."/>
            <person name="Dettman J."/>
            <person name="Nalam V."/>
            <person name="Broders K.D."/>
        </authorList>
    </citation>
    <scope>NUCLEOTIDE SEQUENCE</scope>
    <source>
        <strain evidence="2">CCC 602</strain>
    </source>
</reference>
<protein>
    <submittedName>
        <fullName evidence="2">Uncharacterized protein</fullName>
    </submittedName>
</protein>
<dbReference type="Proteomes" id="UP000748025">
    <property type="component" value="Unassembled WGS sequence"/>
</dbReference>
<accession>A0A9P7N272</accession>
<feature type="region of interest" description="Disordered" evidence="1">
    <location>
        <begin position="406"/>
        <end position="433"/>
    </location>
</feature>
<evidence type="ECO:0000313" key="3">
    <source>
        <dbReference type="Proteomes" id="UP000748025"/>
    </source>
</evidence>
<name>A0A9P7N272_9HYPO</name>
<dbReference type="AlphaFoldDB" id="A0A9P7N272"/>
<sequence length="655" mass="72930">MTTTSPSKRRFAPVPIETTFQSKRKSSIHGAQRQPGPIPEPTPEPSPRSASPPLPQHARQNWRFKPQLIETSRRTRRVGDPGPATRPTDKTDITPYTNHIYAARPKHRKNYGGSLDDESARPLPSTRRESEDEAVQEYLLELAAKEASRQMVEDALAAFPNSRAREGGVAHFYFRESSGSDNSAEEDARQHQDDDAAQPLKSRRKSSDLGLNWWQKHMQNHAEQLLAHEREADGMALDTDEDVIMRTDSELDQMDLPVPPDALWTTTNRITPEHRTDSMAQVQNLGHSPAPFARQPGYDSPAFTAESRLRQAQGDAALWRPCSGQPDVGFTPIAGGRSDAAAAVAAAAAAAATEDEEEPGYGRAGIGFGRPFGALGLKPDDPKLHLLRQAASPPMLGKDLTFRQCPSPKQTKLETDHPFFHNQSAKASKRDTTGHGGLWQGYCFRSESNDGYVVPAGLQGANMLTTPYPPGSPRDAGVHSSQSVSEEPQRMPSSSDSSDSWKNNPVSPARSDHRLRQTSQPKGLHMLHGLDDRLRREKAQVELDEKIASEFDDDFVTQVYNYLSLGYPAMARSFDEELSKISRVSVEDLCRNDQRQMAKGHMLEMNLQETPEGDRCPRWKALRIYIAEWARQHPNLDNLDPLAWGVRERRGSWAI</sequence>
<gene>
    <name evidence="2" type="ORF">E4U43_005975</name>
</gene>
<organism evidence="2 3">
    <name type="scientific">Claviceps pusilla</name>
    <dbReference type="NCBI Taxonomy" id="123648"/>
    <lineage>
        <taxon>Eukaryota</taxon>
        <taxon>Fungi</taxon>
        <taxon>Dikarya</taxon>
        <taxon>Ascomycota</taxon>
        <taxon>Pezizomycotina</taxon>
        <taxon>Sordariomycetes</taxon>
        <taxon>Hypocreomycetidae</taxon>
        <taxon>Hypocreales</taxon>
        <taxon>Clavicipitaceae</taxon>
        <taxon>Claviceps</taxon>
    </lineage>
</organism>
<feature type="region of interest" description="Disordered" evidence="1">
    <location>
        <begin position="1"/>
        <end position="134"/>
    </location>
</feature>
<evidence type="ECO:0000313" key="2">
    <source>
        <dbReference type="EMBL" id="KAG5985596.1"/>
    </source>
</evidence>
<dbReference type="OrthoDB" id="4716584at2759"/>
<comment type="caution">
    <text evidence="2">The sequence shown here is derived from an EMBL/GenBank/DDBJ whole genome shotgun (WGS) entry which is preliminary data.</text>
</comment>
<proteinExistence type="predicted"/>
<keyword evidence="3" id="KW-1185">Reference proteome</keyword>
<feature type="compositionally biased region" description="Pro residues" evidence="1">
    <location>
        <begin position="36"/>
        <end position="55"/>
    </location>
</feature>
<feature type="region of interest" description="Disordered" evidence="1">
    <location>
        <begin position="464"/>
        <end position="525"/>
    </location>
</feature>
<evidence type="ECO:0000256" key="1">
    <source>
        <dbReference type="SAM" id="MobiDB-lite"/>
    </source>
</evidence>
<dbReference type="EMBL" id="SRPW01004032">
    <property type="protein sequence ID" value="KAG5985596.1"/>
    <property type="molecule type" value="Genomic_DNA"/>
</dbReference>